<comment type="caution">
    <text evidence="1">The sequence shown here is derived from an EMBL/GenBank/DDBJ whole genome shotgun (WGS) entry which is preliminary data.</text>
</comment>
<proteinExistence type="predicted"/>
<sequence length="168" mass="19022">MKLREDTSFQLNYLHNDIENMVLRINMSLNTLHLTGAYDRSMLDSDPSALIYSPSFGELEVVMKDVQYTVQGRYRLITERLVIELIVSTIDTKDIVLTYAKLNETEPPIPLEKEHVGKNIVIDVCMNILSTLADVGSVLCLPSLDDNDGVKTPWLQDYRIPFEADDSG</sequence>
<reference evidence="1 2" key="1">
    <citation type="submission" date="2020-04" db="EMBL/GenBank/DDBJ databases">
        <authorList>
            <person name="Wallbank WR R."/>
            <person name="Pardo Diaz C."/>
            <person name="Kozak K."/>
            <person name="Martin S."/>
            <person name="Jiggins C."/>
            <person name="Moest M."/>
            <person name="Warren A I."/>
            <person name="Byers J.R.P. K."/>
            <person name="Montejo-Kovacevich G."/>
            <person name="Yen C E."/>
        </authorList>
    </citation>
    <scope>NUCLEOTIDE SEQUENCE [LARGE SCALE GENOMIC DNA]</scope>
</reference>
<keyword evidence="2" id="KW-1185">Reference proteome</keyword>
<evidence type="ECO:0000313" key="1">
    <source>
        <dbReference type="EMBL" id="CAB3261633.1"/>
    </source>
</evidence>
<accession>A0A8S1BMX0</accession>
<dbReference type="EMBL" id="CADEBC010000858">
    <property type="protein sequence ID" value="CAB3261633.1"/>
    <property type="molecule type" value="Genomic_DNA"/>
</dbReference>
<organism evidence="1 2">
    <name type="scientific">Arctia plantaginis</name>
    <name type="common">Wood tiger moth</name>
    <name type="synonym">Phalaena plantaginis</name>
    <dbReference type="NCBI Taxonomy" id="874455"/>
    <lineage>
        <taxon>Eukaryota</taxon>
        <taxon>Metazoa</taxon>
        <taxon>Ecdysozoa</taxon>
        <taxon>Arthropoda</taxon>
        <taxon>Hexapoda</taxon>
        <taxon>Insecta</taxon>
        <taxon>Pterygota</taxon>
        <taxon>Neoptera</taxon>
        <taxon>Endopterygota</taxon>
        <taxon>Lepidoptera</taxon>
        <taxon>Glossata</taxon>
        <taxon>Ditrysia</taxon>
        <taxon>Noctuoidea</taxon>
        <taxon>Erebidae</taxon>
        <taxon>Arctiinae</taxon>
        <taxon>Arctia</taxon>
    </lineage>
</organism>
<evidence type="ECO:0000313" key="2">
    <source>
        <dbReference type="Proteomes" id="UP000494106"/>
    </source>
</evidence>
<dbReference type="Proteomes" id="UP000494106">
    <property type="component" value="Unassembled WGS sequence"/>
</dbReference>
<dbReference type="OrthoDB" id="7480311at2759"/>
<gene>
    <name evidence="1" type="ORF">APLA_LOCUS18030</name>
</gene>
<name>A0A8S1BMX0_ARCPL</name>
<protein>
    <submittedName>
        <fullName evidence="1">Uncharacterized protein</fullName>
    </submittedName>
</protein>
<dbReference type="AlphaFoldDB" id="A0A8S1BMX0"/>